<feature type="region of interest" description="Disordered" evidence="5">
    <location>
        <begin position="203"/>
        <end position="233"/>
    </location>
</feature>
<sequence length="233" mass="26979">MQLREVAELEANWTDDLHHELKSTGILAKRPLQKNAATNTFCAIATCITDMSHITKLDVLKLYKNLLRYGQELKLTDKDYFCERIRYEFRKNRGLQEQSDISFNFEKGAVLLIRRSHVDYSRVPQLSESDLEEQFVRGSGPGGQATNKTSNCVVLKHIPTGIVVKCHETRSLDQNRKKARDYLITKLDNLLNGDSSVQAQIKAVESKKRMDKDRRREKLNKLKAEWKQRESIE</sequence>
<name>A0AA38HXA8_9CUCU</name>
<comment type="similarity">
    <text evidence="2">Belongs to the prokaryotic/mitochondrial release factor family.</text>
</comment>
<dbReference type="GO" id="GO:0003747">
    <property type="term" value="F:translation release factor activity"/>
    <property type="evidence" value="ECO:0007669"/>
    <property type="project" value="InterPro"/>
</dbReference>
<dbReference type="PANTHER" id="PTHR46203">
    <property type="entry name" value="PROBABLE PEPTIDE CHAIN RELEASE FACTOR C12ORF65"/>
    <property type="match status" value="1"/>
</dbReference>
<dbReference type="InterPro" id="IPR008011">
    <property type="entry name" value="Complex1_LYR_dom"/>
</dbReference>
<dbReference type="SUPFAM" id="SSF75620">
    <property type="entry name" value="Release factor"/>
    <property type="match status" value="1"/>
</dbReference>
<proteinExistence type="inferred from homology"/>
<feature type="domain" description="Prokaryotic-type class I peptide chain release factors" evidence="6">
    <location>
        <begin position="125"/>
        <end position="218"/>
    </location>
</feature>
<dbReference type="InterPro" id="IPR000352">
    <property type="entry name" value="Pep_chain_release_fac_I"/>
</dbReference>
<dbReference type="InterPro" id="IPR052405">
    <property type="entry name" value="Mito_Transl_Release_Factor"/>
</dbReference>
<dbReference type="Pfam" id="PF05347">
    <property type="entry name" value="Complex1_LYR"/>
    <property type="match status" value="1"/>
</dbReference>
<feature type="compositionally biased region" description="Basic and acidic residues" evidence="5">
    <location>
        <begin position="204"/>
        <end position="233"/>
    </location>
</feature>
<evidence type="ECO:0000256" key="5">
    <source>
        <dbReference type="SAM" id="MobiDB-lite"/>
    </source>
</evidence>
<dbReference type="Proteomes" id="UP001168821">
    <property type="component" value="Unassembled WGS sequence"/>
</dbReference>
<keyword evidence="4" id="KW-0496">Mitochondrion</keyword>
<dbReference type="Pfam" id="PF00472">
    <property type="entry name" value="RF-1"/>
    <property type="match status" value="1"/>
</dbReference>
<gene>
    <name evidence="8" type="ORF">Zmor_025647</name>
</gene>
<dbReference type="AlphaFoldDB" id="A0AA38HXA8"/>
<evidence type="ECO:0008006" key="10">
    <source>
        <dbReference type="Google" id="ProtNLM"/>
    </source>
</evidence>
<evidence type="ECO:0000256" key="3">
    <source>
        <dbReference type="ARBA" id="ARBA00022946"/>
    </source>
</evidence>
<organism evidence="8 9">
    <name type="scientific">Zophobas morio</name>
    <dbReference type="NCBI Taxonomy" id="2755281"/>
    <lineage>
        <taxon>Eukaryota</taxon>
        <taxon>Metazoa</taxon>
        <taxon>Ecdysozoa</taxon>
        <taxon>Arthropoda</taxon>
        <taxon>Hexapoda</taxon>
        <taxon>Insecta</taxon>
        <taxon>Pterygota</taxon>
        <taxon>Neoptera</taxon>
        <taxon>Endopterygota</taxon>
        <taxon>Coleoptera</taxon>
        <taxon>Polyphaga</taxon>
        <taxon>Cucujiformia</taxon>
        <taxon>Tenebrionidae</taxon>
        <taxon>Zophobas</taxon>
    </lineage>
</organism>
<reference evidence="8" key="1">
    <citation type="journal article" date="2023" name="G3 (Bethesda)">
        <title>Whole genome assemblies of Zophobas morio and Tenebrio molitor.</title>
        <authorList>
            <person name="Kaur S."/>
            <person name="Stinson S.A."/>
            <person name="diCenzo G.C."/>
        </authorList>
    </citation>
    <scope>NUCLEOTIDE SEQUENCE</scope>
    <source>
        <strain evidence="8">QUZm001</strain>
    </source>
</reference>
<evidence type="ECO:0000259" key="7">
    <source>
        <dbReference type="Pfam" id="PF05347"/>
    </source>
</evidence>
<keyword evidence="3" id="KW-0809">Transit peptide</keyword>
<evidence type="ECO:0000256" key="1">
    <source>
        <dbReference type="ARBA" id="ARBA00004173"/>
    </source>
</evidence>
<accession>A0AA38HXA8</accession>
<protein>
    <recommendedName>
        <fullName evidence="10">Prokaryotic-type class I peptide chain release factors domain-containing protein</fullName>
    </recommendedName>
</protein>
<feature type="domain" description="Complex 1 LYR protein" evidence="7">
    <location>
        <begin position="58"/>
        <end position="108"/>
    </location>
</feature>
<comment type="caution">
    <text evidence="8">The sequence shown here is derived from an EMBL/GenBank/DDBJ whole genome shotgun (WGS) entry which is preliminary data.</text>
</comment>
<dbReference type="EMBL" id="JALNTZ010000008">
    <property type="protein sequence ID" value="KAJ3642899.1"/>
    <property type="molecule type" value="Genomic_DNA"/>
</dbReference>
<evidence type="ECO:0000256" key="2">
    <source>
        <dbReference type="ARBA" id="ARBA00010835"/>
    </source>
</evidence>
<dbReference type="PANTHER" id="PTHR46203:SF1">
    <property type="entry name" value="MITOCHONDRIAL TRANSLATION RELEASE FACTOR IN RESCUE"/>
    <property type="match status" value="1"/>
</dbReference>
<evidence type="ECO:0000313" key="9">
    <source>
        <dbReference type="Proteomes" id="UP001168821"/>
    </source>
</evidence>
<evidence type="ECO:0000256" key="4">
    <source>
        <dbReference type="ARBA" id="ARBA00023128"/>
    </source>
</evidence>
<comment type="subcellular location">
    <subcellularLocation>
        <location evidence="1">Mitochondrion</location>
    </subcellularLocation>
</comment>
<evidence type="ECO:0000313" key="8">
    <source>
        <dbReference type="EMBL" id="KAJ3642899.1"/>
    </source>
</evidence>
<evidence type="ECO:0000259" key="6">
    <source>
        <dbReference type="Pfam" id="PF00472"/>
    </source>
</evidence>
<dbReference type="InterPro" id="IPR045853">
    <property type="entry name" value="Pep_chain_release_fac_I_sf"/>
</dbReference>
<dbReference type="Gene3D" id="3.30.160.20">
    <property type="match status" value="1"/>
</dbReference>
<dbReference type="GO" id="GO:0005739">
    <property type="term" value="C:mitochondrion"/>
    <property type="evidence" value="ECO:0007669"/>
    <property type="project" value="UniProtKB-SubCell"/>
</dbReference>
<keyword evidence="9" id="KW-1185">Reference proteome</keyword>